<dbReference type="AlphaFoldDB" id="A0A840CEY2"/>
<feature type="transmembrane region" description="Helical" evidence="1">
    <location>
        <begin position="47"/>
        <end position="69"/>
    </location>
</feature>
<organism evidence="3 4">
    <name type="scientific">Actibacterium naphthalenivorans</name>
    <dbReference type="NCBI Taxonomy" id="1614693"/>
    <lineage>
        <taxon>Bacteria</taxon>
        <taxon>Pseudomonadati</taxon>
        <taxon>Pseudomonadota</taxon>
        <taxon>Alphaproteobacteria</taxon>
        <taxon>Rhodobacterales</taxon>
        <taxon>Roseobacteraceae</taxon>
        <taxon>Actibacterium</taxon>
    </lineage>
</organism>
<comment type="caution">
    <text evidence="3">The sequence shown here is derived from an EMBL/GenBank/DDBJ whole genome shotgun (WGS) entry which is preliminary data.</text>
</comment>
<dbReference type="RefSeq" id="WP_054539557.1">
    <property type="nucleotide sequence ID" value="NZ_JACIEQ010000005.1"/>
</dbReference>
<evidence type="ECO:0000259" key="2">
    <source>
        <dbReference type="Pfam" id="PF03372"/>
    </source>
</evidence>
<keyword evidence="1" id="KW-0812">Transmembrane</keyword>
<dbReference type="GO" id="GO:0004527">
    <property type="term" value="F:exonuclease activity"/>
    <property type="evidence" value="ECO:0007669"/>
    <property type="project" value="UniProtKB-KW"/>
</dbReference>
<keyword evidence="4" id="KW-1185">Reference proteome</keyword>
<dbReference type="GO" id="GO:0004519">
    <property type="term" value="F:endonuclease activity"/>
    <property type="evidence" value="ECO:0007669"/>
    <property type="project" value="UniProtKB-KW"/>
</dbReference>
<keyword evidence="1" id="KW-0472">Membrane</keyword>
<protein>
    <submittedName>
        <fullName evidence="3">Endonuclease/exonuclease/phosphatase (EEP) superfamily protein YafD</fullName>
    </submittedName>
</protein>
<dbReference type="Proteomes" id="UP000585681">
    <property type="component" value="Unassembled WGS sequence"/>
</dbReference>
<feature type="domain" description="Endonuclease/exonuclease/phosphatase" evidence="2">
    <location>
        <begin position="113"/>
        <end position="302"/>
    </location>
</feature>
<dbReference type="Gene3D" id="3.60.10.10">
    <property type="entry name" value="Endonuclease/exonuclease/phosphatase"/>
    <property type="match status" value="1"/>
</dbReference>
<sequence>MQHVSGAARLNQRVIGAIACLAFLAIGIGIASPLLPDSSTIGVLARIFGSLAPFFLVAGACLGLVLILLRAGRMGLFFIAASALSLGLFAARHLMVSQPLDPAAAPDLRVIFFNVLFENTTNGDRILQAVREADPDVVVFSEAIALRKEAEVLKAEFPYHVGCERACEIFALSRVEPANIQLFSLSNRWQQRMAALHFEFPDGRGLNVVAAHMLKPWFHDLAGKERAELFVAINRMDGPTVLMGDFNSAPWSFPMFDVYRNAGFAPPRRPVGTWPASAGDLGLPIDHMLVRDGAVLVNLQPFGGDLGSNHRGLLADIAVRRD</sequence>
<feature type="transmembrane region" description="Helical" evidence="1">
    <location>
        <begin position="14"/>
        <end position="35"/>
    </location>
</feature>
<evidence type="ECO:0000256" key="1">
    <source>
        <dbReference type="SAM" id="Phobius"/>
    </source>
</evidence>
<keyword evidence="3" id="KW-0255">Endonuclease</keyword>
<dbReference type="Pfam" id="PF03372">
    <property type="entry name" value="Exo_endo_phos"/>
    <property type="match status" value="1"/>
</dbReference>
<gene>
    <name evidence="3" type="ORF">GGR17_003192</name>
</gene>
<proteinExistence type="predicted"/>
<keyword evidence="3" id="KW-0378">Hydrolase</keyword>
<dbReference type="SUPFAM" id="SSF56219">
    <property type="entry name" value="DNase I-like"/>
    <property type="match status" value="1"/>
</dbReference>
<dbReference type="InterPro" id="IPR036691">
    <property type="entry name" value="Endo/exonu/phosph_ase_sf"/>
</dbReference>
<keyword evidence="3" id="KW-0540">Nuclease</keyword>
<evidence type="ECO:0000313" key="3">
    <source>
        <dbReference type="EMBL" id="MBB4023363.1"/>
    </source>
</evidence>
<feature type="transmembrane region" description="Helical" evidence="1">
    <location>
        <begin position="76"/>
        <end position="95"/>
    </location>
</feature>
<reference evidence="3 4" key="1">
    <citation type="submission" date="2020-08" db="EMBL/GenBank/DDBJ databases">
        <title>Genomic Encyclopedia of Type Strains, Phase IV (KMG-IV): sequencing the most valuable type-strain genomes for metagenomic binning, comparative biology and taxonomic classification.</title>
        <authorList>
            <person name="Goeker M."/>
        </authorList>
    </citation>
    <scope>NUCLEOTIDE SEQUENCE [LARGE SCALE GENOMIC DNA]</scope>
    <source>
        <strain evidence="3 4">DSM 105040</strain>
    </source>
</reference>
<name>A0A840CEY2_9RHOB</name>
<dbReference type="EMBL" id="JACIEQ010000005">
    <property type="protein sequence ID" value="MBB4023363.1"/>
    <property type="molecule type" value="Genomic_DNA"/>
</dbReference>
<evidence type="ECO:0000313" key="4">
    <source>
        <dbReference type="Proteomes" id="UP000585681"/>
    </source>
</evidence>
<dbReference type="InterPro" id="IPR005135">
    <property type="entry name" value="Endo/exonuclease/phosphatase"/>
</dbReference>
<keyword evidence="3" id="KW-0269">Exonuclease</keyword>
<accession>A0A840CEY2</accession>
<keyword evidence="1" id="KW-1133">Transmembrane helix</keyword>